<evidence type="ECO:0000313" key="6">
    <source>
        <dbReference type="EMBL" id="ROK28226.1"/>
    </source>
</evidence>
<evidence type="ECO:0000256" key="3">
    <source>
        <dbReference type="SAM" id="MobiDB-lite"/>
    </source>
</evidence>
<dbReference type="PANTHER" id="PTHR46839:SF3">
    <property type="entry name" value="SUSHI DOMAIN-CONTAINING PROTEIN 6"/>
    <property type="match status" value="1"/>
</dbReference>
<evidence type="ECO:0000259" key="5">
    <source>
        <dbReference type="PROSITE" id="PS50923"/>
    </source>
</evidence>
<keyword evidence="1 2" id="KW-1015">Disulfide bond</keyword>
<evidence type="ECO:0000313" key="7">
    <source>
        <dbReference type="Proteomes" id="UP000281406"/>
    </source>
</evidence>
<feature type="transmembrane region" description="Helical" evidence="4">
    <location>
        <begin position="282"/>
        <end position="302"/>
    </location>
</feature>
<comment type="caution">
    <text evidence="2">Lacks conserved residue(s) required for the propagation of feature annotation.</text>
</comment>
<comment type="caution">
    <text evidence="6">The sequence shown here is derived from an EMBL/GenBank/DDBJ whole genome shotgun (WGS) entry which is preliminary data.</text>
</comment>
<dbReference type="Proteomes" id="UP000281406">
    <property type="component" value="Unassembled WGS sequence"/>
</dbReference>
<keyword evidence="7" id="KW-1185">Reference proteome</keyword>
<sequence>MGGQLSSLLGGAVGDQSELELRMITQLCDTQYNLKLQYAILLQNALTGKGFTFKFYSLIMNLVKEVAASRPRCGVFCAKLICENVKLPRRDNPTCYTDDYTIAEIKASIPFLWFLFVAKPPVIFRPLLSDTLTFSTTFGMGSCTLGRAGCVILGSHAGCDVYQLTGVLMSAQRLSLWPCLRTALSCGVLILAALPDLTTGKNCSHPIIPEHGGFRCEPSPCRGFPQKSIIHFFCEPGYTLPKRNHLSKCQHGEWHPKVPVCMPRPEGHVEKQEKMVNSIPSVATTAIGVSIFLLTTTACLVIKSRLLSCRTQRRSSDQLDLVVDGLPVSLPTYEEAIYGSWGQRLPPFRGPTQLLLAQDASEHSPLTSLIRSDLSRGTDTVNQSTETPPPPYEEVQSRSRDTGNDSDERALRSALSDDKNN</sequence>
<dbReference type="SMART" id="SM00032">
    <property type="entry name" value="CCP"/>
    <property type="match status" value="1"/>
</dbReference>
<evidence type="ECO:0000256" key="2">
    <source>
        <dbReference type="PROSITE-ProRule" id="PRU00302"/>
    </source>
</evidence>
<dbReference type="PANTHER" id="PTHR46839">
    <property type="entry name" value="SUSHI DOMAIN-CONTAINING PROTEIN 6"/>
    <property type="match status" value="1"/>
</dbReference>
<feature type="compositionally biased region" description="Polar residues" evidence="3">
    <location>
        <begin position="368"/>
        <end position="386"/>
    </location>
</feature>
<dbReference type="Pfam" id="PF00084">
    <property type="entry name" value="Sushi"/>
    <property type="match status" value="1"/>
</dbReference>
<dbReference type="EMBL" id="RJVU01057378">
    <property type="protein sequence ID" value="ROK28226.1"/>
    <property type="molecule type" value="Genomic_DNA"/>
</dbReference>
<feature type="compositionally biased region" description="Basic and acidic residues" evidence="3">
    <location>
        <begin position="395"/>
        <end position="421"/>
    </location>
</feature>
<gene>
    <name evidence="6" type="ORF">DPX16_6567</name>
</gene>
<keyword evidence="4" id="KW-0812">Transmembrane</keyword>
<dbReference type="InterPro" id="IPR035976">
    <property type="entry name" value="Sushi/SCR/CCP_sf"/>
</dbReference>
<dbReference type="Gene3D" id="2.10.70.10">
    <property type="entry name" value="Complement Module, domain 1"/>
    <property type="match status" value="1"/>
</dbReference>
<keyword evidence="4" id="KW-0472">Membrane</keyword>
<dbReference type="InterPro" id="IPR000436">
    <property type="entry name" value="Sushi_SCR_CCP_dom"/>
</dbReference>
<evidence type="ECO:0000256" key="1">
    <source>
        <dbReference type="ARBA" id="ARBA00023157"/>
    </source>
</evidence>
<dbReference type="InterPro" id="IPR042866">
    <property type="entry name" value="SUSD6"/>
</dbReference>
<evidence type="ECO:0000256" key="4">
    <source>
        <dbReference type="SAM" id="Phobius"/>
    </source>
</evidence>
<organism evidence="6 7">
    <name type="scientific">Anabarilius grahami</name>
    <name type="common">Kanglang fish</name>
    <name type="synonym">Barilius grahami</name>
    <dbReference type="NCBI Taxonomy" id="495550"/>
    <lineage>
        <taxon>Eukaryota</taxon>
        <taxon>Metazoa</taxon>
        <taxon>Chordata</taxon>
        <taxon>Craniata</taxon>
        <taxon>Vertebrata</taxon>
        <taxon>Euteleostomi</taxon>
        <taxon>Actinopterygii</taxon>
        <taxon>Neopterygii</taxon>
        <taxon>Teleostei</taxon>
        <taxon>Ostariophysi</taxon>
        <taxon>Cypriniformes</taxon>
        <taxon>Xenocyprididae</taxon>
        <taxon>Xenocypridinae</taxon>
        <taxon>Xenocypridinae incertae sedis</taxon>
        <taxon>Anabarilius</taxon>
    </lineage>
</organism>
<dbReference type="GO" id="GO:0006974">
    <property type="term" value="P:DNA damage response"/>
    <property type="evidence" value="ECO:0007669"/>
    <property type="project" value="TreeGrafter"/>
</dbReference>
<feature type="disulfide bond" evidence="2">
    <location>
        <begin position="234"/>
        <end position="261"/>
    </location>
</feature>
<reference evidence="6 7" key="1">
    <citation type="submission" date="2018-10" db="EMBL/GenBank/DDBJ databases">
        <title>Genome assembly for a Yunnan-Guizhou Plateau 3E fish, Anabarilius grahami (Regan), and its evolutionary and genetic applications.</title>
        <authorList>
            <person name="Jiang W."/>
        </authorList>
    </citation>
    <scope>NUCLEOTIDE SEQUENCE [LARGE SCALE GENOMIC DNA]</scope>
    <source>
        <strain evidence="6">AG-KIZ</strain>
        <tissue evidence="6">Muscle</tissue>
    </source>
</reference>
<accession>A0A3N0XY08</accession>
<keyword evidence="4" id="KW-1133">Transmembrane helix</keyword>
<dbReference type="PROSITE" id="PS50923">
    <property type="entry name" value="SUSHI"/>
    <property type="match status" value="1"/>
</dbReference>
<keyword evidence="2" id="KW-0768">Sushi</keyword>
<proteinExistence type="predicted"/>
<protein>
    <submittedName>
        <fullName evidence="6">Sushi domain-containing protein 4</fullName>
    </submittedName>
</protein>
<feature type="domain" description="Sushi" evidence="5">
    <location>
        <begin position="214"/>
        <end position="263"/>
    </location>
</feature>
<dbReference type="CDD" id="cd00033">
    <property type="entry name" value="CCP"/>
    <property type="match status" value="1"/>
</dbReference>
<feature type="region of interest" description="Disordered" evidence="3">
    <location>
        <begin position="368"/>
        <end position="421"/>
    </location>
</feature>
<dbReference type="AlphaFoldDB" id="A0A3N0XY08"/>
<dbReference type="SUPFAM" id="SSF57535">
    <property type="entry name" value="Complement control module/SCR domain"/>
    <property type="match status" value="1"/>
</dbReference>
<dbReference type="OrthoDB" id="9050236at2759"/>
<name>A0A3N0XY08_ANAGA</name>